<dbReference type="InterPro" id="IPR052100">
    <property type="entry name" value="SV-ATPase_mito-regulator"/>
</dbReference>
<dbReference type="EMBL" id="UINC01005699">
    <property type="protein sequence ID" value="SVA22998.1"/>
    <property type="molecule type" value="Genomic_DNA"/>
</dbReference>
<feature type="domain" description="Enoyl reductase (ER)" evidence="2">
    <location>
        <begin position="17"/>
        <end position="315"/>
    </location>
</feature>
<dbReference type="Pfam" id="PF00107">
    <property type="entry name" value="ADH_zinc_N"/>
    <property type="match status" value="1"/>
</dbReference>
<dbReference type="SUPFAM" id="SSF50129">
    <property type="entry name" value="GroES-like"/>
    <property type="match status" value="1"/>
</dbReference>
<dbReference type="InterPro" id="IPR013149">
    <property type="entry name" value="ADH-like_C"/>
</dbReference>
<evidence type="ECO:0000256" key="1">
    <source>
        <dbReference type="ARBA" id="ARBA00023002"/>
    </source>
</evidence>
<dbReference type="Gene3D" id="3.40.50.720">
    <property type="entry name" value="NAD(P)-binding Rossmann-like Domain"/>
    <property type="match status" value="1"/>
</dbReference>
<dbReference type="SMART" id="SM00829">
    <property type="entry name" value="PKS_ER"/>
    <property type="match status" value="1"/>
</dbReference>
<dbReference type="GO" id="GO:0016491">
    <property type="term" value="F:oxidoreductase activity"/>
    <property type="evidence" value="ECO:0007669"/>
    <property type="project" value="UniProtKB-KW"/>
</dbReference>
<feature type="non-terminal residue" evidence="3">
    <location>
        <position position="315"/>
    </location>
</feature>
<dbReference type="PANTHER" id="PTHR44054:SF1">
    <property type="entry name" value="SYNAPTIC VESICLE MEMBRANE PROTEIN VAT-1 HOMOLOG"/>
    <property type="match status" value="1"/>
</dbReference>
<evidence type="ECO:0000313" key="3">
    <source>
        <dbReference type="EMBL" id="SVA22998.1"/>
    </source>
</evidence>
<keyword evidence="1" id="KW-0560">Oxidoreductase</keyword>
<name>A0A381U603_9ZZZZ</name>
<organism evidence="3">
    <name type="scientific">marine metagenome</name>
    <dbReference type="NCBI Taxonomy" id="408172"/>
    <lineage>
        <taxon>unclassified sequences</taxon>
        <taxon>metagenomes</taxon>
        <taxon>ecological metagenomes</taxon>
    </lineage>
</organism>
<dbReference type="InterPro" id="IPR020843">
    <property type="entry name" value="ER"/>
</dbReference>
<dbReference type="Gene3D" id="3.90.180.10">
    <property type="entry name" value="Medium-chain alcohol dehydrogenases, catalytic domain"/>
    <property type="match status" value="1"/>
</dbReference>
<dbReference type="AlphaFoldDB" id="A0A381U603"/>
<reference evidence="3" key="1">
    <citation type="submission" date="2018-05" db="EMBL/GenBank/DDBJ databases">
        <authorList>
            <person name="Lanie J.A."/>
            <person name="Ng W.-L."/>
            <person name="Kazmierczak K.M."/>
            <person name="Andrzejewski T.M."/>
            <person name="Davidsen T.M."/>
            <person name="Wayne K.J."/>
            <person name="Tettelin H."/>
            <person name="Glass J.I."/>
            <person name="Rusch D."/>
            <person name="Podicherti R."/>
            <person name="Tsui H.-C.T."/>
            <person name="Winkler M.E."/>
        </authorList>
    </citation>
    <scope>NUCLEOTIDE SEQUENCE</scope>
</reference>
<gene>
    <name evidence="3" type="ORF">METZ01_LOCUS75852</name>
</gene>
<feature type="non-terminal residue" evidence="3">
    <location>
        <position position="1"/>
    </location>
</feature>
<protein>
    <recommendedName>
        <fullName evidence="2">Enoyl reductase (ER) domain-containing protein</fullName>
    </recommendedName>
</protein>
<dbReference type="InterPro" id="IPR036291">
    <property type="entry name" value="NAD(P)-bd_dom_sf"/>
</dbReference>
<dbReference type="Pfam" id="PF08240">
    <property type="entry name" value="ADH_N"/>
    <property type="match status" value="1"/>
</dbReference>
<evidence type="ECO:0000259" key="2">
    <source>
        <dbReference type="SMART" id="SM00829"/>
    </source>
</evidence>
<dbReference type="InterPro" id="IPR013154">
    <property type="entry name" value="ADH-like_N"/>
</dbReference>
<dbReference type="PANTHER" id="PTHR44054">
    <property type="entry name" value="SYNAPTIC VESICLE MEMBRANE PROTEIN VAT-1 HOMOLOG-LIKE"/>
    <property type="match status" value="1"/>
</dbReference>
<dbReference type="SUPFAM" id="SSF51735">
    <property type="entry name" value="NAD(P)-binding Rossmann-fold domains"/>
    <property type="match status" value="1"/>
</dbReference>
<proteinExistence type="predicted"/>
<sequence length="315" mass="34506">MLLIMTECQSIFITRYGSPDVLKFGPASIPEPAPGEVQINIKYAGINFADTMSRMGLYPTRLNPPYVPGMEIAGTVSAAGDNAPSTMIGQVVVGICTSGGYSNYVNVPAGQLFIIDPKWLEVAAAIPVNYLTAYFMMIHQGNLRENETILIHGIGGGVGIAALQIAKRIGARIIGTASGMKHKQLRDFGIEELIDYRTEDFKKRVLEITKNRGVDLVLDSLGGKALASSYACLSEFGRVAVYGFSSAAKGLRRNYLKILPEYFGMPNFKPTNLMMKNKGAFGFHLGMIRHRKDLIRDYGNILFQWLEEGTISPVI</sequence>
<accession>A0A381U603</accession>
<dbReference type="InterPro" id="IPR011032">
    <property type="entry name" value="GroES-like_sf"/>
</dbReference>